<dbReference type="InterPro" id="IPR050900">
    <property type="entry name" value="Transposase_IS3/IS150/IS904"/>
</dbReference>
<dbReference type="EMBL" id="FLUV01000162">
    <property type="protein sequence ID" value="SBW17796.1"/>
    <property type="molecule type" value="Genomic_DNA"/>
</dbReference>
<evidence type="ECO:0000313" key="3">
    <source>
        <dbReference type="EMBL" id="SBW17796.1"/>
    </source>
</evidence>
<dbReference type="AlphaFoldDB" id="A0A1C3NTE3"/>
<dbReference type="GO" id="GO:0015074">
    <property type="term" value="P:DNA integration"/>
    <property type="evidence" value="ECO:0007669"/>
    <property type="project" value="InterPro"/>
</dbReference>
<feature type="region of interest" description="Disordered" evidence="1">
    <location>
        <begin position="1"/>
        <end position="21"/>
    </location>
</feature>
<dbReference type="InterPro" id="IPR048020">
    <property type="entry name" value="Transpos_IS3"/>
</dbReference>
<keyword evidence="4" id="KW-1185">Reference proteome</keyword>
<feature type="domain" description="Integrase catalytic" evidence="2">
    <location>
        <begin position="61"/>
        <end position="222"/>
    </location>
</feature>
<dbReference type="PROSITE" id="PS50994">
    <property type="entry name" value="INTEGRASE"/>
    <property type="match status" value="1"/>
</dbReference>
<reference evidence="4" key="1">
    <citation type="submission" date="2016-02" db="EMBL/GenBank/DDBJ databases">
        <authorList>
            <person name="Wibberg D."/>
        </authorList>
    </citation>
    <scope>NUCLEOTIDE SEQUENCE [LARGE SCALE GENOMIC DNA]</scope>
</reference>
<proteinExistence type="predicted"/>
<dbReference type="SUPFAM" id="SSF53098">
    <property type="entry name" value="Ribonuclease H-like"/>
    <property type="match status" value="1"/>
</dbReference>
<evidence type="ECO:0000259" key="2">
    <source>
        <dbReference type="PROSITE" id="PS50994"/>
    </source>
</evidence>
<organism evidence="3 4">
    <name type="scientific">Candidatus Protofrankia californiensis</name>
    <dbReference type="NCBI Taxonomy" id="1839754"/>
    <lineage>
        <taxon>Bacteria</taxon>
        <taxon>Bacillati</taxon>
        <taxon>Actinomycetota</taxon>
        <taxon>Actinomycetes</taxon>
        <taxon>Frankiales</taxon>
        <taxon>Frankiaceae</taxon>
        <taxon>Protofrankia</taxon>
    </lineage>
</organism>
<dbReference type="NCBIfam" id="NF033516">
    <property type="entry name" value="transpos_IS3"/>
    <property type="match status" value="1"/>
</dbReference>
<evidence type="ECO:0000256" key="1">
    <source>
        <dbReference type="SAM" id="MobiDB-lite"/>
    </source>
</evidence>
<dbReference type="Pfam" id="PF00665">
    <property type="entry name" value="rve"/>
    <property type="match status" value="1"/>
</dbReference>
<dbReference type="PANTHER" id="PTHR46889:SF4">
    <property type="entry name" value="TRANSPOSASE INSO FOR INSERTION SEQUENCE ELEMENT IS911B-RELATED"/>
    <property type="match status" value="1"/>
</dbReference>
<dbReference type="Proteomes" id="UP000199013">
    <property type="component" value="Unassembled WGS sequence"/>
</dbReference>
<dbReference type="GO" id="GO:0003676">
    <property type="term" value="F:nucleic acid binding"/>
    <property type="evidence" value="ECO:0007669"/>
    <property type="project" value="InterPro"/>
</dbReference>
<dbReference type="InterPro" id="IPR001584">
    <property type="entry name" value="Integrase_cat-core"/>
</dbReference>
<gene>
    <name evidence="3" type="ORF">FDG2_0375</name>
</gene>
<accession>A0A1C3NTE3</accession>
<name>A0A1C3NTE3_9ACTN</name>
<dbReference type="InterPro" id="IPR036397">
    <property type="entry name" value="RNaseH_sf"/>
</dbReference>
<dbReference type="Pfam" id="PF13333">
    <property type="entry name" value="rve_2"/>
    <property type="match status" value="1"/>
</dbReference>
<sequence length="225" mass="24670">MSAGSAPAWPRPATGCPTNGGGLASVQAAGLHGRHPKAWKRTIIGGDRPVPAPDLIGRGFTAAAPTTRWCGDVTSIRTWDGWAYLATVIDLCSRAVVGWAAADHMRTSLVTDALDRAIADRRRESSSTPAGACRYTSAVFDAYGEQNNIRRSLGRTGICYGNAVSESFFATYKKELIHTRTWPTLSYLKKETVDWIENCFNTTRRHSTLEYLTPAEYELGYRHIS</sequence>
<dbReference type="InterPro" id="IPR012337">
    <property type="entry name" value="RNaseH-like_sf"/>
</dbReference>
<dbReference type="Gene3D" id="3.30.420.10">
    <property type="entry name" value="Ribonuclease H-like superfamily/Ribonuclease H"/>
    <property type="match status" value="1"/>
</dbReference>
<dbReference type="PANTHER" id="PTHR46889">
    <property type="entry name" value="TRANSPOSASE INSF FOR INSERTION SEQUENCE IS3B-RELATED"/>
    <property type="match status" value="1"/>
</dbReference>
<evidence type="ECO:0000313" key="4">
    <source>
        <dbReference type="Proteomes" id="UP000199013"/>
    </source>
</evidence>
<protein>
    <submittedName>
        <fullName evidence="3">Integrase catalytic region</fullName>
    </submittedName>
</protein>